<comment type="similarity">
    <text evidence="1">Belongs to the ABC transporter superfamily.</text>
</comment>
<dbReference type="InterPro" id="IPR027417">
    <property type="entry name" value="P-loop_NTPase"/>
</dbReference>
<evidence type="ECO:0000256" key="2">
    <source>
        <dbReference type="ARBA" id="ARBA00022448"/>
    </source>
</evidence>
<dbReference type="SMART" id="SM00382">
    <property type="entry name" value="AAA"/>
    <property type="match status" value="1"/>
</dbReference>
<keyword evidence="3" id="KW-0547">Nucleotide-binding</keyword>
<dbReference type="PANTHER" id="PTHR42788">
    <property type="entry name" value="TAURINE IMPORT ATP-BINDING PROTEIN-RELATED"/>
    <property type="match status" value="1"/>
</dbReference>
<dbReference type="PROSITE" id="PS00211">
    <property type="entry name" value="ABC_TRANSPORTER_1"/>
    <property type="match status" value="1"/>
</dbReference>
<evidence type="ECO:0000256" key="3">
    <source>
        <dbReference type="ARBA" id="ARBA00022741"/>
    </source>
</evidence>
<keyword evidence="7" id="KW-1185">Reference proteome</keyword>
<evidence type="ECO:0000313" key="7">
    <source>
        <dbReference type="Proteomes" id="UP000733744"/>
    </source>
</evidence>
<protein>
    <submittedName>
        <fullName evidence="6">ABC transporter ATP-binding protein</fullName>
    </submittedName>
</protein>
<dbReference type="PROSITE" id="PS50893">
    <property type="entry name" value="ABC_TRANSPORTER_2"/>
    <property type="match status" value="1"/>
</dbReference>
<evidence type="ECO:0000256" key="4">
    <source>
        <dbReference type="ARBA" id="ARBA00022840"/>
    </source>
</evidence>
<dbReference type="InterPro" id="IPR003439">
    <property type="entry name" value="ABC_transporter-like_ATP-bd"/>
</dbReference>
<dbReference type="GO" id="GO:0005524">
    <property type="term" value="F:ATP binding"/>
    <property type="evidence" value="ECO:0007669"/>
    <property type="project" value="UniProtKB-KW"/>
</dbReference>
<dbReference type="InterPro" id="IPR017871">
    <property type="entry name" value="ABC_transporter-like_CS"/>
</dbReference>
<dbReference type="RefSeq" id="WP_127030541.1">
    <property type="nucleotide sequence ID" value="NZ_RYFG02000069.1"/>
</dbReference>
<dbReference type="SUPFAM" id="SSF52540">
    <property type="entry name" value="P-loop containing nucleoside triphosphate hydrolases"/>
    <property type="match status" value="1"/>
</dbReference>
<dbReference type="Gene3D" id="3.40.50.300">
    <property type="entry name" value="P-loop containing nucleotide triphosphate hydrolases"/>
    <property type="match status" value="1"/>
</dbReference>
<organism evidence="6 7">
    <name type="scientific">Candidatus Methylobacter oryzae</name>
    <dbReference type="NCBI Taxonomy" id="2497749"/>
    <lineage>
        <taxon>Bacteria</taxon>
        <taxon>Pseudomonadati</taxon>
        <taxon>Pseudomonadota</taxon>
        <taxon>Gammaproteobacteria</taxon>
        <taxon>Methylococcales</taxon>
        <taxon>Methylococcaceae</taxon>
        <taxon>Methylobacter</taxon>
    </lineage>
</organism>
<dbReference type="EMBL" id="RYFG02000069">
    <property type="protein sequence ID" value="TRW98056.1"/>
    <property type="molecule type" value="Genomic_DNA"/>
</dbReference>
<keyword evidence="2" id="KW-0813">Transport</keyword>
<sequence>MTDIQIDIKNKTYPAAASPSISDLRLSLKSGEFVCLVGPSGCGKTTLLNIIAGLDDDYDGEILSYTGSQPVSTFPISMNERNVDFCRNNLNITGLRHPPPKIGYIFQNPRLLPWRTVRENIELVLADDQSPEIIDALLEDMQLTQAQHVYPERLSLGMSRRVAIIRAFAVDPEVLLMDEPFVSLDAPTARQVRELLLKLWQLRPHTVLFVTHDLREAIALADRLVFLSKSPMHVVSEITVPIARSERDNELAIESFRQQLLQNHPEIRQLL</sequence>
<accession>A0ABY3CDI2</accession>
<dbReference type="InterPro" id="IPR050166">
    <property type="entry name" value="ABC_transporter_ATP-bind"/>
</dbReference>
<dbReference type="InterPro" id="IPR003593">
    <property type="entry name" value="AAA+_ATPase"/>
</dbReference>
<dbReference type="Proteomes" id="UP000733744">
    <property type="component" value="Unassembled WGS sequence"/>
</dbReference>
<reference evidence="6 7" key="1">
    <citation type="journal article" date="2019" name="Antonie Van Leeuwenhoek">
        <title>Description of 'Ca. Methylobacter oryzae' KRF1, a novel species from the environmentally important Methylobacter clade 2.</title>
        <authorList>
            <person name="Khatri K."/>
            <person name="Mohite J.A."/>
            <person name="Pandit P.S."/>
            <person name="Bahulikar R."/>
            <person name="Rahalkar M.C."/>
        </authorList>
    </citation>
    <scope>NUCLEOTIDE SEQUENCE [LARGE SCALE GENOMIC DNA]</scope>
    <source>
        <strain evidence="6 7">KRF1</strain>
    </source>
</reference>
<dbReference type="Pfam" id="PF00005">
    <property type="entry name" value="ABC_tran"/>
    <property type="match status" value="1"/>
</dbReference>
<dbReference type="PANTHER" id="PTHR42788:SF19">
    <property type="entry name" value="ALIPHATIC SULFONATES IMPORT ATP-BINDING PROTEIN SSUB 2"/>
    <property type="match status" value="1"/>
</dbReference>
<feature type="domain" description="ABC transporter" evidence="5">
    <location>
        <begin position="6"/>
        <end position="254"/>
    </location>
</feature>
<evidence type="ECO:0000313" key="6">
    <source>
        <dbReference type="EMBL" id="TRW98056.1"/>
    </source>
</evidence>
<keyword evidence="4 6" id="KW-0067">ATP-binding</keyword>
<name>A0ABY3CDI2_9GAMM</name>
<evidence type="ECO:0000256" key="1">
    <source>
        <dbReference type="ARBA" id="ARBA00005417"/>
    </source>
</evidence>
<evidence type="ECO:0000259" key="5">
    <source>
        <dbReference type="PROSITE" id="PS50893"/>
    </source>
</evidence>
<gene>
    <name evidence="6" type="ORF">EKO24_007310</name>
</gene>
<comment type="caution">
    <text evidence="6">The sequence shown here is derived from an EMBL/GenBank/DDBJ whole genome shotgun (WGS) entry which is preliminary data.</text>
</comment>
<proteinExistence type="inferred from homology"/>